<dbReference type="EMBL" id="RBNI01005782">
    <property type="protein sequence ID" value="RUP46477.1"/>
    <property type="molecule type" value="Genomic_DNA"/>
</dbReference>
<dbReference type="Proteomes" id="UP000268093">
    <property type="component" value="Unassembled WGS sequence"/>
</dbReference>
<dbReference type="AlphaFoldDB" id="A0A433D6H7"/>
<proteinExistence type="predicted"/>
<evidence type="ECO:0000313" key="2">
    <source>
        <dbReference type="Proteomes" id="UP000268093"/>
    </source>
</evidence>
<comment type="caution">
    <text evidence="1">The sequence shown here is derived from an EMBL/GenBank/DDBJ whole genome shotgun (WGS) entry which is preliminary data.</text>
</comment>
<evidence type="ECO:0000313" key="1">
    <source>
        <dbReference type="EMBL" id="RUP46477.1"/>
    </source>
</evidence>
<keyword evidence="2" id="KW-1185">Reference proteome</keyword>
<reference evidence="1 2" key="1">
    <citation type="journal article" date="2018" name="New Phytol.">
        <title>Phylogenomics of Endogonaceae and evolution of mycorrhizas within Mucoromycota.</title>
        <authorList>
            <person name="Chang Y."/>
            <person name="Desiro A."/>
            <person name="Na H."/>
            <person name="Sandor L."/>
            <person name="Lipzen A."/>
            <person name="Clum A."/>
            <person name="Barry K."/>
            <person name="Grigoriev I.V."/>
            <person name="Martin F.M."/>
            <person name="Stajich J.E."/>
            <person name="Smith M.E."/>
            <person name="Bonito G."/>
            <person name="Spatafora J.W."/>
        </authorList>
    </citation>
    <scope>NUCLEOTIDE SEQUENCE [LARGE SCALE GENOMIC DNA]</scope>
    <source>
        <strain evidence="1 2">GMNB39</strain>
    </source>
</reference>
<gene>
    <name evidence="1" type="ORF">BC936DRAFT_146910</name>
</gene>
<sequence>MFIKHCSLRMPPKICLPEEFRNRLFYPDYWARDPSLWGDYPLVRRDTHTRLCPAIWTVLLNLPKGGFRHQKALALCSSLKEKLKSVSLQNAAEDYSLESNNVQEDALSNPFLSSSESSKREIEELEDSDSDIENEVLLPQPDLTTIQLNIEKEWILPSGKNVARVFARSHIFELDEDALVCAGICQIEGRSTWDELPTIAEVREALTKPFCTNYDVTKHYNLEYVHMLIDPNSVVTTFAIKYSVFRVFQQSSP</sequence>
<name>A0A433D6H7_9FUNG</name>
<dbReference type="OrthoDB" id="2441193at2759"/>
<organism evidence="1 2">
    <name type="scientific">Jimgerdemannia flammicorona</name>
    <dbReference type="NCBI Taxonomy" id="994334"/>
    <lineage>
        <taxon>Eukaryota</taxon>
        <taxon>Fungi</taxon>
        <taxon>Fungi incertae sedis</taxon>
        <taxon>Mucoromycota</taxon>
        <taxon>Mucoromycotina</taxon>
        <taxon>Endogonomycetes</taxon>
        <taxon>Endogonales</taxon>
        <taxon>Endogonaceae</taxon>
        <taxon>Jimgerdemannia</taxon>
    </lineage>
</organism>
<protein>
    <submittedName>
        <fullName evidence="1">Uncharacterized protein</fullName>
    </submittedName>
</protein>
<accession>A0A433D6H7</accession>